<keyword evidence="3" id="KW-1185">Reference proteome</keyword>
<accession>A0A391NVP1</accession>
<gene>
    <name evidence="2" type="ORF">KIPB_013089</name>
</gene>
<feature type="non-terminal residue" evidence="2">
    <location>
        <position position="1"/>
    </location>
</feature>
<comment type="caution">
    <text evidence="2">The sequence shown here is derived from an EMBL/GenBank/DDBJ whole genome shotgun (WGS) entry which is preliminary data.</text>
</comment>
<evidence type="ECO:0000313" key="2">
    <source>
        <dbReference type="EMBL" id="GCA64076.1"/>
    </source>
</evidence>
<dbReference type="AlphaFoldDB" id="A0A391NVP1"/>
<evidence type="ECO:0000313" key="3">
    <source>
        <dbReference type="Proteomes" id="UP000265618"/>
    </source>
</evidence>
<dbReference type="EMBL" id="BDIP01006054">
    <property type="protein sequence ID" value="GCA64076.1"/>
    <property type="molecule type" value="Genomic_DNA"/>
</dbReference>
<organism evidence="2 3">
    <name type="scientific">Kipferlia bialata</name>
    <dbReference type="NCBI Taxonomy" id="797122"/>
    <lineage>
        <taxon>Eukaryota</taxon>
        <taxon>Metamonada</taxon>
        <taxon>Carpediemonas-like organisms</taxon>
        <taxon>Kipferlia</taxon>
    </lineage>
</organism>
<sequence>CVDNDPWNVWSQREHQQPEPQAEV</sequence>
<reference evidence="2 3" key="1">
    <citation type="journal article" date="2018" name="PLoS ONE">
        <title>The draft genome of Kipferlia bialata reveals reductive genome evolution in fornicate parasites.</title>
        <authorList>
            <person name="Tanifuji G."/>
            <person name="Takabayashi S."/>
            <person name="Kume K."/>
            <person name="Takagi M."/>
            <person name="Nakayama T."/>
            <person name="Kamikawa R."/>
            <person name="Inagaki Y."/>
            <person name="Hashimoto T."/>
        </authorList>
    </citation>
    <scope>NUCLEOTIDE SEQUENCE [LARGE SCALE GENOMIC DNA]</scope>
    <source>
        <strain evidence="2">NY0173</strain>
    </source>
</reference>
<dbReference type="Proteomes" id="UP000265618">
    <property type="component" value="Unassembled WGS sequence"/>
</dbReference>
<feature type="region of interest" description="Disordered" evidence="1">
    <location>
        <begin position="1"/>
        <end position="24"/>
    </location>
</feature>
<protein>
    <submittedName>
        <fullName evidence="2">Uncharacterized protein</fullName>
    </submittedName>
</protein>
<proteinExistence type="predicted"/>
<name>A0A391NVP1_9EUKA</name>
<evidence type="ECO:0000256" key="1">
    <source>
        <dbReference type="SAM" id="MobiDB-lite"/>
    </source>
</evidence>